<reference evidence="1" key="1">
    <citation type="journal article" date="2014" name="Front. Microbiol.">
        <title>High frequency of phylogenetically diverse reductive dehalogenase-homologous genes in deep subseafloor sedimentary metagenomes.</title>
        <authorList>
            <person name="Kawai M."/>
            <person name="Futagami T."/>
            <person name="Toyoda A."/>
            <person name="Takaki Y."/>
            <person name="Nishi S."/>
            <person name="Hori S."/>
            <person name="Arai W."/>
            <person name="Tsubouchi T."/>
            <person name="Morono Y."/>
            <person name="Uchiyama I."/>
            <person name="Ito T."/>
            <person name="Fujiyama A."/>
            <person name="Inagaki F."/>
            <person name="Takami H."/>
        </authorList>
    </citation>
    <scope>NUCLEOTIDE SEQUENCE</scope>
    <source>
        <strain evidence="1">Expedition CK06-06</strain>
    </source>
</reference>
<evidence type="ECO:0000313" key="1">
    <source>
        <dbReference type="EMBL" id="GAF92461.1"/>
    </source>
</evidence>
<dbReference type="EMBL" id="BARS01019579">
    <property type="protein sequence ID" value="GAF92461.1"/>
    <property type="molecule type" value="Genomic_DNA"/>
</dbReference>
<name>X0TZC2_9ZZZZ</name>
<protein>
    <submittedName>
        <fullName evidence="1">Uncharacterized protein</fullName>
    </submittedName>
</protein>
<comment type="caution">
    <text evidence="1">The sequence shown here is derived from an EMBL/GenBank/DDBJ whole genome shotgun (WGS) entry which is preliminary data.</text>
</comment>
<dbReference type="AlphaFoldDB" id="X0TZC2"/>
<feature type="non-terminal residue" evidence="1">
    <location>
        <position position="110"/>
    </location>
</feature>
<proteinExistence type="predicted"/>
<organism evidence="1">
    <name type="scientific">marine sediment metagenome</name>
    <dbReference type="NCBI Taxonomy" id="412755"/>
    <lineage>
        <taxon>unclassified sequences</taxon>
        <taxon>metagenomes</taxon>
        <taxon>ecological metagenomes</taxon>
    </lineage>
</organism>
<sequence>MSEVTQICKDVVIQHGAVPRRKVMELEAVMREMPQVDLEQHTNHHFSEGIYLRELFIPAGTILTGKIHRHESMNILVSGTIRVTTDSGVKELTGLQIYNSSPGMKKAAYA</sequence>
<gene>
    <name evidence="1" type="ORF">S01H1_31704</name>
</gene>
<accession>X0TZC2</accession>